<protein>
    <submittedName>
        <fullName evidence="3">Hydantoinase</fullName>
    </submittedName>
</protein>
<organism evidence="3 4">
    <name type="scientific">Zavarzinia compransoris</name>
    <dbReference type="NCBI Taxonomy" id="1264899"/>
    <lineage>
        <taxon>Bacteria</taxon>
        <taxon>Pseudomonadati</taxon>
        <taxon>Pseudomonadota</taxon>
        <taxon>Alphaproteobacteria</taxon>
        <taxon>Rhodospirillales</taxon>
        <taxon>Zavarziniaceae</taxon>
        <taxon>Zavarzinia</taxon>
    </lineage>
</organism>
<dbReference type="InterPro" id="IPR002821">
    <property type="entry name" value="Hydantoinase_A"/>
</dbReference>
<evidence type="ECO:0000259" key="1">
    <source>
        <dbReference type="Pfam" id="PF01968"/>
    </source>
</evidence>
<keyword evidence="4" id="KW-1185">Reference proteome</keyword>
<dbReference type="Proteomes" id="UP000246077">
    <property type="component" value="Unassembled WGS sequence"/>
</dbReference>
<dbReference type="InterPro" id="IPR045079">
    <property type="entry name" value="Oxoprolinase-like"/>
</dbReference>
<dbReference type="GO" id="GO:0005829">
    <property type="term" value="C:cytosol"/>
    <property type="evidence" value="ECO:0007669"/>
    <property type="project" value="TreeGrafter"/>
</dbReference>
<dbReference type="OrthoDB" id="7314499at2"/>
<dbReference type="AlphaFoldDB" id="A0A317DTT5"/>
<dbReference type="InterPro" id="IPR008040">
    <property type="entry name" value="Hydant_A_N"/>
</dbReference>
<dbReference type="EMBL" id="QGLF01000008">
    <property type="protein sequence ID" value="PWR17784.1"/>
    <property type="molecule type" value="Genomic_DNA"/>
</dbReference>
<dbReference type="GO" id="GO:0006749">
    <property type="term" value="P:glutathione metabolic process"/>
    <property type="evidence" value="ECO:0007669"/>
    <property type="project" value="TreeGrafter"/>
</dbReference>
<evidence type="ECO:0000313" key="4">
    <source>
        <dbReference type="Proteomes" id="UP000246077"/>
    </source>
</evidence>
<feature type="domain" description="Hydantoinase/oxoprolinase N-terminal" evidence="2">
    <location>
        <begin position="5"/>
        <end position="151"/>
    </location>
</feature>
<gene>
    <name evidence="3" type="ORF">DKG75_21815</name>
</gene>
<dbReference type="RefSeq" id="WP_109923312.1">
    <property type="nucleotide sequence ID" value="NZ_QGLF01000008.1"/>
</dbReference>
<accession>A0A317DTT5</accession>
<dbReference type="PANTHER" id="PTHR11365:SF23">
    <property type="entry name" value="HYPOTHETICAL 5-OXOPROLINASE (EUROFUNG)-RELATED"/>
    <property type="match status" value="1"/>
</dbReference>
<evidence type="ECO:0000313" key="3">
    <source>
        <dbReference type="EMBL" id="PWR17784.1"/>
    </source>
</evidence>
<proteinExistence type="predicted"/>
<comment type="caution">
    <text evidence="3">The sequence shown here is derived from an EMBL/GenBank/DDBJ whole genome shotgun (WGS) entry which is preliminary data.</text>
</comment>
<reference evidence="4" key="1">
    <citation type="submission" date="2018-05" db="EMBL/GenBank/DDBJ databases">
        <title>Zavarzinia sp. HR-AS.</title>
        <authorList>
            <person name="Lee Y."/>
            <person name="Jeon C.O."/>
        </authorList>
    </citation>
    <scope>NUCLEOTIDE SEQUENCE [LARGE SCALE GENOMIC DNA]</scope>
    <source>
        <strain evidence="4">DSM 1231</strain>
    </source>
</reference>
<name>A0A317DTT5_9PROT</name>
<evidence type="ECO:0000259" key="2">
    <source>
        <dbReference type="Pfam" id="PF05378"/>
    </source>
</evidence>
<dbReference type="Pfam" id="PF05378">
    <property type="entry name" value="Hydant_A_N"/>
    <property type="match status" value="1"/>
</dbReference>
<feature type="domain" description="Hydantoinase A/oxoprolinase" evidence="1">
    <location>
        <begin position="197"/>
        <end position="476"/>
    </location>
</feature>
<sequence length="643" mass="67111">MGLLINIDNGGTLTDICVIDGAKVHHTKTITTPYDLSKCFFEGLKKASLALYGEERLVDLLLATDHIRYSTTQGTNAIVEKKGPRLGLILSGAGDTAALTRSAATADMFAVLVGDRVTAIDTGLSGEAFDGALVTAVNRLTNAGANRIVISLDGAGYRADEQRLKRAILRKFPRHLLGVVPVLCASDLVDDVEAERRCWSALINAFLHPAMENFLYNAEAILRDYKHQNPLLIFRNDGDSSRVARTIAVKTYGSGPQGGMEGARALARHYGFKRLLTMDIGGTTTDIGLVEGGVPRARRRGEVENIEISFPLAEIVSVGVGGSSILEVRDGAIAVGPESVGGAPGPACFGLGGTQATITDVFLLTGLIDPATYFGGTMKLDRARAEAAVQAAIAAPLGLDLPAALAAAEHAWVARIADSLIQFTAIDDDTVLAAFGGAGPFVVSAIAEAAGIRRVIIPGLAAVFSAFGIGFSDIAQGYSRVIGSADPAALDEAAADLRRQAARDMFAEGFDIADCRLDWSLSPDPGDGQGPHAWNPGQGLPAALAGAGAIVLELRAVRAINHARLLNGAAPPASPAGVAAARRLALPGLGAAELPVHKLEDQIPGAEAAGPCILEEAFFTARIGRGWRFSVNANRDTLLARDN</sequence>
<dbReference type="PANTHER" id="PTHR11365">
    <property type="entry name" value="5-OXOPROLINASE RELATED"/>
    <property type="match status" value="1"/>
</dbReference>
<dbReference type="GO" id="GO:0017168">
    <property type="term" value="F:5-oxoprolinase (ATP-hydrolyzing) activity"/>
    <property type="evidence" value="ECO:0007669"/>
    <property type="project" value="TreeGrafter"/>
</dbReference>
<dbReference type="Pfam" id="PF01968">
    <property type="entry name" value="Hydantoinase_A"/>
    <property type="match status" value="1"/>
</dbReference>